<dbReference type="GO" id="GO:0016020">
    <property type="term" value="C:membrane"/>
    <property type="evidence" value="ECO:0007669"/>
    <property type="project" value="InterPro"/>
</dbReference>
<dbReference type="Pfam" id="PF03567">
    <property type="entry name" value="Sulfotransfer_2"/>
    <property type="match status" value="1"/>
</dbReference>
<dbReference type="AlphaFoldDB" id="A0A6J7Y2V9"/>
<reference evidence="1" key="1">
    <citation type="submission" date="2020-05" db="EMBL/GenBank/DDBJ databases">
        <authorList>
            <person name="Chiriac C."/>
            <person name="Salcher M."/>
            <person name="Ghai R."/>
            <person name="Kavagutti S V."/>
        </authorList>
    </citation>
    <scope>NUCLEOTIDE SEQUENCE</scope>
</reference>
<protein>
    <submittedName>
        <fullName evidence="1">Unannotated protein</fullName>
    </submittedName>
</protein>
<proteinExistence type="predicted"/>
<name>A0A6J7Y2V9_9ZZZZ</name>
<evidence type="ECO:0000313" key="1">
    <source>
        <dbReference type="EMBL" id="CAB5241236.1"/>
    </source>
</evidence>
<sequence length="283" mass="33206">MHFFLAIEQEMERAQLTHALPKKLSYPNAVMDIHENGDIFRFSISPASPRISSRAIRVVALRNPLDRILSMWVDKAVLVEGTHMLQLHANSSWFPRTTDSVSEIQSRLIQFLKELSDPTFRLSDAHWAPQTTFIKSIKDYNHVVTTRDLKDLPRILALYEHLSWLAVEEMPHFNKSQDSLKDFFITQEARELIHEIYKSDFTLLQSSGVIYPSRLENVNAASSLSDLDAEVWTRNQRRMEINRLEAIPHIGKVYHQQLIDFQNSRIWRLTAPYRRMRIWLKKL</sequence>
<dbReference type="EMBL" id="CAFBSG010000035">
    <property type="protein sequence ID" value="CAB5241236.1"/>
    <property type="molecule type" value="Genomic_DNA"/>
</dbReference>
<organism evidence="1">
    <name type="scientific">freshwater metagenome</name>
    <dbReference type="NCBI Taxonomy" id="449393"/>
    <lineage>
        <taxon>unclassified sequences</taxon>
        <taxon>metagenomes</taxon>
        <taxon>ecological metagenomes</taxon>
    </lineage>
</organism>
<gene>
    <name evidence="1" type="ORF">UFOPK3554_01315</name>
</gene>
<accession>A0A6J7Y2V9</accession>
<dbReference type="GO" id="GO:0008146">
    <property type="term" value="F:sulfotransferase activity"/>
    <property type="evidence" value="ECO:0007669"/>
    <property type="project" value="InterPro"/>
</dbReference>
<dbReference type="InterPro" id="IPR005331">
    <property type="entry name" value="Sulfotransferase"/>
</dbReference>